<feature type="compositionally biased region" description="Basic and acidic residues" evidence="3">
    <location>
        <begin position="50"/>
        <end position="65"/>
    </location>
</feature>
<feature type="region of interest" description="Disordered" evidence="3">
    <location>
        <begin position="126"/>
        <end position="169"/>
    </location>
</feature>
<evidence type="ECO:0000256" key="3">
    <source>
        <dbReference type="SAM" id="MobiDB-lite"/>
    </source>
</evidence>
<dbReference type="SMART" id="SM00360">
    <property type="entry name" value="RRM"/>
    <property type="match status" value="1"/>
</dbReference>
<dbReference type="Pfam" id="PF00076">
    <property type="entry name" value="RRM_1"/>
    <property type="match status" value="1"/>
</dbReference>
<feature type="compositionally biased region" description="Low complexity" evidence="3">
    <location>
        <begin position="32"/>
        <end position="49"/>
    </location>
</feature>
<reference evidence="5 6" key="1">
    <citation type="submission" date="2018-01" db="EMBL/GenBank/DDBJ databases">
        <title>Draft genome of the strawberry crown rot pathogen Phytophthora cactorum.</title>
        <authorList>
            <person name="Armitage A.D."/>
            <person name="Lysoe E."/>
            <person name="Nellist C.F."/>
            <person name="Harrison R.J."/>
            <person name="Brurberg M.B."/>
        </authorList>
    </citation>
    <scope>NUCLEOTIDE SEQUENCE [LARGE SCALE GENOMIC DNA]</scope>
    <source>
        <strain evidence="5 6">10300</strain>
    </source>
</reference>
<feature type="domain" description="RRM" evidence="4">
    <location>
        <begin position="69"/>
        <end position="143"/>
    </location>
</feature>
<proteinExistence type="predicted"/>
<feature type="compositionally biased region" description="Low complexity" evidence="3">
    <location>
        <begin position="15"/>
        <end position="24"/>
    </location>
</feature>
<evidence type="ECO:0000313" key="6">
    <source>
        <dbReference type="Proteomes" id="UP000251314"/>
    </source>
</evidence>
<dbReference type="InterPro" id="IPR012677">
    <property type="entry name" value="Nucleotide-bd_a/b_plait_sf"/>
</dbReference>
<comment type="caution">
    <text evidence="5">The sequence shown here is derived from an EMBL/GenBank/DDBJ whole genome shotgun (WGS) entry which is preliminary data.</text>
</comment>
<dbReference type="STRING" id="29920.A0A329SEV5"/>
<name>A0A329SEV5_9STRA</name>
<keyword evidence="6" id="KW-1185">Reference proteome</keyword>
<dbReference type="InterPro" id="IPR035979">
    <property type="entry name" value="RBD_domain_sf"/>
</dbReference>
<evidence type="ECO:0000256" key="2">
    <source>
        <dbReference type="PROSITE-ProRule" id="PRU00176"/>
    </source>
</evidence>
<dbReference type="GO" id="GO:0000398">
    <property type="term" value="P:mRNA splicing, via spliceosome"/>
    <property type="evidence" value="ECO:0007669"/>
    <property type="project" value="TreeGrafter"/>
</dbReference>
<dbReference type="VEuPathDB" id="FungiDB:PC110_g9622"/>
<dbReference type="InterPro" id="IPR000504">
    <property type="entry name" value="RRM_dom"/>
</dbReference>
<dbReference type="AlphaFoldDB" id="A0A329SEV5"/>
<organism evidence="5 6">
    <name type="scientific">Phytophthora cactorum</name>
    <dbReference type="NCBI Taxonomy" id="29920"/>
    <lineage>
        <taxon>Eukaryota</taxon>
        <taxon>Sar</taxon>
        <taxon>Stramenopiles</taxon>
        <taxon>Oomycota</taxon>
        <taxon>Peronosporomycetes</taxon>
        <taxon>Peronosporales</taxon>
        <taxon>Peronosporaceae</taxon>
        <taxon>Phytophthora</taxon>
    </lineage>
</organism>
<dbReference type="PROSITE" id="PS50102">
    <property type="entry name" value="RRM"/>
    <property type="match status" value="1"/>
</dbReference>
<evidence type="ECO:0000313" key="5">
    <source>
        <dbReference type="EMBL" id="RAW34072.1"/>
    </source>
</evidence>
<protein>
    <recommendedName>
        <fullName evidence="4">RRM domain-containing protein</fullName>
    </recommendedName>
</protein>
<sequence>MASSPHISRSRSRSRSPTQSASRRSPVRTARKSSVSRSRSASRSASKTRSSADEKSPSRSKESPKSKPVTLRVENLTRNVNADHLREIFGKFGLVVRVDMAVPKGKASAIVAFAAQKDADNAKDHMHDGWLDGNKLRVLPDAPKPEPRRTSQSKQNPQSELQQKSQPEL</sequence>
<dbReference type="GO" id="GO:0003723">
    <property type="term" value="F:RNA binding"/>
    <property type="evidence" value="ECO:0007669"/>
    <property type="project" value="UniProtKB-UniRule"/>
</dbReference>
<gene>
    <name evidence="5" type="ORF">PC110_g9622</name>
</gene>
<dbReference type="PANTHER" id="PTHR15481">
    <property type="entry name" value="RIBONUCLEIC ACID BINDING PROTEIN S1"/>
    <property type="match status" value="1"/>
</dbReference>
<feature type="region of interest" description="Disordered" evidence="3">
    <location>
        <begin position="1"/>
        <end position="80"/>
    </location>
</feature>
<dbReference type="GO" id="GO:0005654">
    <property type="term" value="C:nucleoplasm"/>
    <property type="evidence" value="ECO:0007669"/>
    <property type="project" value="TreeGrafter"/>
</dbReference>
<dbReference type="PANTHER" id="PTHR15481:SF0">
    <property type="entry name" value="LD23870P-RELATED"/>
    <property type="match status" value="1"/>
</dbReference>
<evidence type="ECO:0000259" key="4">
    <source>
        <dbReference type="PROSITE" id="PS50102"/>
    </source>
</evidence>
<dbReference type="Gene3D" id="3.30.70.330">
    <property type="match status" value="1"/>
</dbReference>
<dbReference type="EMBL" id="MJFZ01000214">
    <property type="protein sequence ID" value="RAW34072.1"/>
    <property type="molecule type" value="Genomic_DNA"/>
</dbReference>
<evidence type="ECO:0000256" key="1">
    <source>
        <dbReference type="ARBA" id="ARBA00022884"/>
    </source>
</evidence>
<feature type="compositionally biased region" description="Polar residues" evidence="3">
    <location>
        <begin position="150"/>
        <end position="169"/>
    </location>
</feature>
<dbReference type="GO" id="GO:0005737">
    <property type="term" value="C:cytoplasm"/>
    <property type="evidence" value="ECO:0007669"/>
    <property type="project" value="TreeGrafter"/>
</dbReference>
<dbReference type="OrthoDB" id="252020at2759"/>
<keyword evidence="1 2" id="KW-0694">RNA-binding</keyword>
<dbReference type="GO" id="GO:0061574">
    <property type="term" value="C:ASAP complex"/>
    <property type="evidence" value="ECO:0007669"/>
    <property type="project" value="TreeGrafter"/>
</dbReference>
<dbReference type="SUPFAM" id="SSF54928">
    <property type="entry name" value="RNA-binding domain, RBD"/>
    <property type="match status" value="1"/>
</dbReference>
<dbReference type="Proteomes" id="UP000251314">
    <property type="component" value="Unassembled WGS sequence"/>
</dbReference>
<accession>A0A329SEV5</accession>